<organism evidence="3 4">
    <name type="scientific">Sporichthya brevicatena</name>
    <dbReference type="NCBI Taxonomy" id="171442"/>
    <lineage>
        <taxon>Bacteria</taxon>
        <taxon>Bacillati</taxon>
        <taxon>Actinomycetota</taxon>
        <taxon>Actinomycetes</taxon>
        <taxon>Sporichthyales</taxon>
        <taxon>Sporichthyaceae</taxon>
        <taxon>Sporichthya</taxon>
    </lineage>
</organism>
<dbReference type="InterPro" id="IPR018309">
    <property type="entry name" value="Tscrpt_reg_PadR_C"/>
</dbReference>
<evidence type="ECO:0000259" key="1">
    <source>
        <dbReference type="Pfam" id="PF03551"/>
    </source>
</evidence>
<reference evidence="3 4" key="1">
    <citation type="journal article" date="2019" name="Int. J. Syst. Evol. Microbiol.">
        <title>The Global Catalogue of Microorganisms (GCM) 10K type strain sequencing project: providing services to taxonomists for standard genome sequencing and annotation.</title>
        <authorList>
            <consortium name="The Broad Institute Genomics Platform"/>
            <consortium name="The Broad Institute Genome Sequencing Center for Infectious Disease"/>
            <person name="Wu L."/>
            <person name="Ma J."/>
        </authorList>
    </citation>
    <scope>NUCLEOTIDE SEQUENCE [LARGE SCALE GENOMIC DNA]</scope>
    <source>
        <strain evidence="3 4">JCM 10671</strain>
    </source>
</reference>
<name>A0ABN1GM59_9ACTN</name>
<proteinExistence type="predicted"/>
<dbReference type="PANTHER" id="PTHR43252">
    <property type="entry name" value="TRANSCRIPTIONAL REGULATOR YQJI"/>
    <property type="match status" value="1"/>
</dbReference>
<dbReference type="EMBL" id="BAAAHE010000011">
    <property type="protein sequence ID" value="GAA0614419.1"/>
    <property type="molecule type" value="Genomic_DNA"/>
</dbReference>
<evidence type="ECO:0000313" key="4">
    <source>
        <dbReference type="Proteomes" id="UP001500957"/>
    </source>
</evidence>
<comment type="caution">
    <text evidence="3">The sequence shown here is derived from an EMBL/GenBank/DDBJ whole genome shotgun (WGS) entry which is preliminary data.</text>
</comment>
<dbReference type="Gene3D" id="1.10.10.10">
    <property type="entry name" value="Winged helix-like DNA-binding domain superfamily/Winged helix DNA-binding domain"/>
    <property type="match status" value="1"/>
</dbReference>
<dbReference type="Pfam" id="PF10400">
    <property type="entry name" value="Vir_act_alpha_C"/>
    <property type="match status" value="1"/>
</dbReference>
<protein>
    <submittedName>
        <fullName evidence="3">Helix-turn-helix transcriptional regulator</fullName>
    </submittedName>
</protein>
<feature type="domain" description="Transcription regulator PadR C-terminal" evidence="2">
    <location>
        <begin position="92"/>
        <end position="164"/>
    </location>
</feature>
<dbReference type="InterPro" id="IPR036388">
    <property type="entry name" value="WH-like_DNA-bd_sf"/>
</dbReference>
<accession>A0ABN1GM59</accession>
<sequence>MSIRNGLLALLEGGPKYGYQLRVEFEAATGATWPLNVGQVYTTLNRLDRDGLVEPVGTADESGKVVYRITEAGRAELAAWFDEPIEHDARPRDELVIKVAMAVATPTVDALAVIDAQRTAAHRAIRAATRRKASGDLAAELVAEAAIFAAEAEIRWLDHCEQVLLTRPPTPPANPDLTRSVTS</sequence>
<dbReference type="Pfam" id="PF03551">
    <property type="entry name" value="PadR"/>
    <property type="match status" value="1"/>
</dbReference>
<dbReference type="RefSeq" id="WP_344603284.1">
    <property type="nucleotide sequence ID" value="NZ_BAAAHE010000011.1"/>
</dbReference>
<keyword evidence="4" id="KW-1185">Reference proteome</keyword>
<dbReference type="Proteomes" id="UP001500957">
    <property type="component" value="Unassembled WGS sequence"/>
</dbReference>
<dbReference type="InterPro" id="IPR036390">
    <property type="entry name" value="WH_DNA-bd_sf"/>
</dbReference>
<dbReference type="SUPFAM" id="SSF46785">
    <property type="entry name" value="Winged helix' DNA-binding domain"/>
    <property type="match status" value="1"/>
</dbReference>
<evidence type="ECO:0000313" key="3">
    <source>
        <dbReference type="EMBL" id="GAA0614419.1"/>
    </source>
</evidence>
<gene>
    <name evidence="3" type="ORF">GCM10009547_15330</name>
</gene>
<evidence type="ECO:0000259" key="2">
    <source>
        <dbReference type="Pfam" id="PF10400"/>
    </source>
</evidence>
<dbReference type="PANTHER" id="PTHR43252:SF6">
    <property type="entry name" value="NEGATIVE TRANSCRIPTION REGULATOR PADR"/>
    <property type="match status" value="1"/>
</dbReference>
<feature type="domain" description="Transcription regulator PadR N-terminal" evidence="1">
    <location>
        <begin position="7"/>
        <end position="78"/>
    </location>
</feature>
<dbReference type="InterPro" id="IPR005149">
    <property type="entry name" value="Tscrpt_reg_PadR_N"/>
</dbReference>